<dbReference type="InterPro" id="IPR019999">
    <property type="entry name" value="Anth_synth_I-like"/>
</dbReference>
<dbReference type="PANTHER" id="PTHR11236:SF50">
    <property type="entry name" value="AMINODEOXYCHORISMATE SYNTHASE COMPONENT 1"/>
    <property type="match status" value="1"/>
</dbReference>
<dbReference type="Proteomes" id="UP000308167">
    <property type="component" value="Unassembled WGS sequence"/>
</dbReference>
<dbReference type="GeneID" id="86154523"/>
<reference evidence="2 3" key="1">
    <citation type="submission" date="2019-05" db="EMBL/GenBank/DDBJ databases">
        <authorList>
            <consortium name="Pathogen Informatics"/>
        </authorList>
    </citation>
    <scope>NUCLEOTIDE SEQUENCE [LARGE SCALE GENOMIC DNA]</scope>
    <source>
        <strain evidence="2 3">NM319</strain>
    </source>
</reference>
<dbReference type="PRINTS" id="PR00095">
    <property type="entry name" value="ANTSNTHASEI"/>
</dbReference>
<dbReference type="Gene3D" id="3.60.120.10">
    <property type="entry name" value="Anthranilate synthase"/>
    <property type="match status" value="1"/>
</dbReference>
<protein>
    <submittedName>
        <fullName evidence="2">Para-aminobenzoate synthase component I</fullName>
        <ecNumber evidence="2">2.6.1.85</ecNumber>
    </submittedName>
</protein>
<dbReference type="EC" id="2.6.1.85" evidence="2"/>
<evidence type="ECO:0000313" key="2">
    <source>
        <dbReference type="EMBL" id="VTU05784.1"/>
    </source>
</evidence>
<sequence>MRLQQFIEQANAWGKSRTPFFFLIDFEQQNPVICAFAQAAASGIYFDIQGEKNASLSVAKNTALFQLNPQPLPFAIYKKGFELVQTALQKGNSYLLNLTYSTPISINYNLAQIYQSCQAKYKLLYDNKFVCFSPESFVQIRHNQILTYPMKGTIRANITNAEQSLLNSEKEQCEHYTIVDLMRNDLAMVAQNIQVHRFRYVEKVGNDEKAVLQTSSEIVGDLTENWQENIGSMLIKLLPAGSISGAPKEKTVETIQQAEGQPRGYYTGIFGIFTGDSLDSAVAIRFIEQQGAQFYFRSGGGITRHSVLEDEYLELQQKIYVPMETP</sequence>
<organism evidence="2 3">
    <name type="scientific">Actinobacillus porcinus</name>
    <dbReference type="NCBI Taxonomy" id="51048"/>
    <lineage>
        <taxon>Bacteria</taxon>
        <taxon>Pseudomonadati</taxon>
        <taxon>Pseudomonadota</taxon>
        <taxon>Gammaproteobacteria</taxon>
        <taxon>Pasteurellales</taxon>
        <taxon>Pasteurellaceae</taxon>
        <taxon>Actinobacillus</taxon>
    </lineage>
</organism>
<dbReference type="EMBL" id="CABFKI010000001">
    <property type="protein sequence ID" value="VTU05784.1"/>
    <property type="molecule type" value="Genomic_DNA"/>
</dbReference>
<evidence type="ECO:0000259" key="1">
    <source>
        <dbReference type="Pfam" id="PF00425"/>
    </source>
</evidence>
<name>A0ABY6TGS5_9PAST</name>
<dbReference type="RefSeq" id="WP_135708995.1">
    <property type="nucleotide sequence ID" value="NZ_CABFKI010000001.1"/>
</dbReference>
<dbReference type="PANTHER" id="PTHR11236">
    <property type="entry name" value="AMINOBENZOATE/ANTHRANILATE SYNTHASE"/>
    <property type="match status" value="1"/>
</dbReference>
<dbReference type="NCBIfam" id="NF005486">
    <property type="entry name" value="PRK07093.1"/>
    <property type="match status" value="1"/>
</dbReference>
<accession>A0ABY6TGS5</accession>
<dbReference type="Pfam" id="PF00425">
    <property type="entry name" value="Chorismate_bind"/>
    <property type="match status" value="1"/>
</dbReference>
<keyword evidence="3" id="KW-1185">Reference proteome</keyword>
<evidence type="ECO:0000313" key="3">
    <source>
        <dbReference type="Proteomes" id="UP000308167"/>
    </source>
</evidence>
<proteinExistence type="predicted"/>
<dbReference type="InterPro" id="IPR015890">
    <property type="entry name" value="Chorismate_C"/>
</dbReference>
<gene>
    <name evidence="2" type="primary">pabB</name>
    <name evidence="2" type="ORF">SAMEA1410922_00114</name>
</gene>
<dbReference type="SUPFAM" id="SSF56322">
    <property type="entry name" value="ADC synthase"/>
    <property type="match status" value="1"/>
</dbReference>
<comment type="caution">
    <text evidence="2">The sequence shown here is derived from an EMBL/GenBank/DDBJ whole genome shotgun (WGS) entry which is preliminary data.</text>
</comment>
<feature type="domain" description="Chorismate-utilising enzyme C-terminal" evidence="1">
    <location>
        <begin position="76"/>
        <end position="318"/>
    </location>
</feature>
<dbReference type="InterPro" id="IPR005801">
    <property type="entry name" value="ADC_synthase"/>
</dbReference>
<keyword evidence="2" id="KW-0032">Aminotransferase</keyword>
<dbReference type="GO" id="GO:0046820">
    <property type="term" value="F:4-amino-4-deoxychorismate synthase activity"/>
    <property type="evidence" value="ECO:0007669"/>
    <property type="project" value="UniProtKB-EC"/>
</dbReference>
<keyword evidence="2" id="KW-0808">Transferase</keyword>